<evidence type="ECO:0000256" key="3">
    <source>
        <dbReference type="ARBA" id="ARBA00022692"/>
    </source>
</evidence>
<dbReference type="STRING" id="595528.A0A0D2VLK4"/>
<sequence length="1255" mass="136453">MCDSACDRVAHAPGCVLGVLQRALVDDAEPVSLPRRLESVAVALETAAADPTTASRLENDLCNRTLDQDGRDTALALAVRTLQPQLVAGLLLLEPSIVGIDSKLTCEALRLMTTTTTTAPPPPPPLPQDTRAAENALLDAASGDAEARLGALLQKARATTTAQRQVSGVSLSALRRVVLRGVDQEANGASLYCALCITLLLAHFGRDTVCVRSADDSDEDDSRQLDGGLDVLAPWIELGRRDAWPADALSFVTSALCARVGPLPPKVGPVRNPDLFLAHWQANRLARQSSAEPRNLKSEGVHHSNGSLRRTVLVHEAHVRDADSASTATSRSSNRTGSGDSTAPLLAHTFEDEGGSSDSSRGSSRGSIQASTTGILPGSGNGGQDSLFPPQDPSATGRSASTITLSSQLSASAAQDPAPAPAPAPEHSLNSLNSHLYPANPVSTEPVRLLGSPHGSSSGLPDASRPNLIIPRIASALSDAAVEPATPDACDLDGLVPEKAVAALTKGARTPRSSPSSSRTNSILSPEMIAMATLKVPPRGPEAGPSNPSDHDTVALTVQDSSSDPFADESTGLVMRSPQLRAAAASSTNGTLAAGALATLGAALLGGARSPTSASAQPASSATLNRKPSIGQADTREVFETTAARRESEQEREEMQDHIDDRFFNEVHSSTNLLEEAMLRSSRRRAPSVLRPTHTESAIPDDRHERHVMELTGMPLAYNTQDDDIEHGGSHHHHHHHDHVDSIFSEAPGVPRNDSAADMQHTPPLTRGFSSPALAEQDSLATPRQPRRVVIQERVEADASSHYDTRRTLNRKRNKGTEDKQSAAYAVSLMGRYRDQWLMQLLRQGAKDGDDSGLPHIPKLQTLDPAMARRMTDLLEHHSTSGHHTSRSGEEVRSIVSFVSDARPRLAESHPRYTIMSQTNSTRTYADLSELLSHNPDEVLSPGGQQFWIDVHKPTKHDMRMMEHVFNLHPLTTEDVLSDDTREKLEVYDNYLFICLHSYSLNEMDYSLNDNGLVFVCLFANYVITFHDVVSPPITRVYQRLKRKASHVRPDWVVYFVLDEIVELHGPPVDVSEAEVESIDDLVVTLSGSEQADFLRRTGQARKRLTDLYRRLHPKREILSSLLSRPMPHVSKNTMLYFRDVFDHVLGLMMSLEVSRETLNTAQSQYLGKVSIEVAFLSNEIAVVMKRLTYGATVLLPLTLVAGIFGMNIYLPFQLGSDQPLSDTFWPFIFVMLFMAVLSFSIVYLVRRMETRLRR</sequence>
<dbReference type="GO" id="GO:0015095">
    <property type="term" value="F:magnesium ion transmembrane transporter activity"/>
    <property type="evidence" value="ECO:0007669"/>
    <property type="project" value="InterPro"/>
</dbReference>
<keyword evidence="4 7" id="KW-1133">Transmembrane helix</keyword>
<feature type="region of interest" description="Disordered" evidence="6">
    <location>
        <begin position="608"/>
        <end position="637"/>
    </location>
</feature>
<dbReference type="InParanoid" id="A0A0D2VLK4"/>
<feature type="compositionally biased region" description="Low complexity" evidence="6">
    <location>
        <begin position="399"/>
        <end position="417"/>
    </location>
</feature>
<evidence type="ECO:0000256" key="2">
    <source>
        <dbReference type="ARBA" id="ARBA00009765"/>
    </source>
</evidence>
<gene>
    <name evidence="8" type="ORF">CAOG_002211</name>
</gene>
<dbReference type="InterPro" id="IPR044089">
    <property type="entry name" value="Alr1-like"/>
</dbReference>
<keyword evidence="5 7" id="KW-0472">Membrane</keyword>
<feature type="transmembrane region" description="Helical" evidence="7">
    <location>
        <begin position="1225"/>
        <end position="1246"/>
    </location>
</feature>
<feature type="region of interest" description="Disordered" evidence="6">
    <location>
        <begin position="288"/>
        <end position="464"/>
    </location>
</feature>
<feature type="region of interest" description="Disordered" evidence="6">
    <location>
        <begin position="721"/>
        <end position="821"/>
    </location>
</feature>
<feature type="compositionally biased region" description="Basic and acidic residues" evidence="6">
    <location>
        <begin position="313"/>
        <end position="323"/>
    </location>
</feature>
<feature type="compositionally biased region" description="Basic and acidic residues" evidence="6">
    <location>
        <begin position="790"/>
        <end position="807"/>
    </location>
</feature>
<keyword evidence="9" id="KW-1185">Reference proteome</keyword>
<dbReference type="Gene3D" id="3.30.460.20">
    <property type="entry name" value="CorA soluble domain-like"/>
    <property type="match status" value="1"/>
</dbReference>
<evidence type="ECO:0000256" key="1">
    <source>
        <dbReference type="ARBA" id="ARBA00004141"/>
    </source>
</evidence>
<comment type="subcellular location">
    <subcellularLocation>
        <location evidence="1">Membrane</location>
        <topology evidence="1">Multi-pass membrane protein</topology>
    </subcellularLocation>
</comment>
<dbReference type="CDD" id="cd12829">
    <property type="entry name" value="Alr1p-like"/>
    <property type="match status" value="1"/>
</dbReference>
<evidence type="ECO:0000256" key="5">
    <source>
        <dbReference type="ARBA" id="ARBA00023136"/>
    </source>
</evidence>
<dbReference type="eggNOG" id="ENOG502QPTQ">
    <property type="taxonomic scope" value="Eukaryota"/>
</dbReference>
<dbReference type="PANTHER" id="PTHR21535:SF51">
    <property type="entry name" value="MANGANESE RESISTANCE PROTEIN MNR2"/>
    <property type="match status" value="1"/>
</dbReference>
<feature type="transmembrane region" description="Helical" evidence="7">
    <location>
        <begin position="1194"/>
        <end position="1213"/>
    </location>
</feature>
<evidence type="ECO:0000313" key="9">
    <source>
        <dbReference type="Proteomes" id="UP000008743"/>
    </source>
</evidence>
<evidence type="ECO:0000313" key="8">
    <source>
        <dbReference type="EMBL" id="KJE91002.1"/>
    </source>
</evidence>
<name>A0A0D2VLK4_CAPO3</name>
<dbReference type="RefSeq" id="XP_004348961.2">
    <property type="nucleotide sequence ID" value="XM_004348911.2"/>
</dbReference>
<dbReference type="Proteomes" id="UP000008743">
    <property type="component" value="Unassembled WGS sequence"/>
</dbReference>
<dbReference type="SUPFAM" id="SSF144083">
    <property type="entry name" value="Magnesium transport protein CorA, transmembrane region"/>
    <property type="match status" value="1"/>
</dbReference>
<accession>A0A0D2VLK4</accession>
<dbReference type="SUPFAM" id="SSF143865">
    <property type="entry name" value="CorA soluble domain-like"/>
    <property type="match status" value="1"/>
</dbReference>
<feature type="compositionally biased region" description="Low complexity" evidence="6">
    <location>
        <begin position="449"/>
        <end position="461"/>
    </location>
</feature>
<feature type="compositionally biased region" description="Low complexity" evidence="6">
    <location>
        <begin position="356"/>
        <end position="367"/>
    </location>
</feature>
<dbReference type="InterPro" id="IPR045861">
    <property type="entry name" value="CorA_cytoplasmic_dom"/>
</dbReference>
<dbReference type="Gene3D" id="1.20.58.340">
    <property type="entry name" value="Magnesium transport protein CorA, transmembrane region"/>
    <property type="match status" value="2"/>
</dbReference>
<comment type="similarity">
    <text evidence="2">Belongs to the CorA metal ion transporter (MIT) (TC 1.A.35) family.</text>
</comment>
<feature type="transmembrane region" description="Helical" evidence="7">
    <location>
        <begin position="1012"/>
        <end position="1034"/>
    </location>
</feature>
<feature type="compositionally biased region" description="Low complexity" evidence="6">
    <location>
        <begin position="324"/>
        <end position="341"/>
    </location>
</feature>
<dbReference type="PANTHER" id="PTHR21535">
    <property type="entry name" value="MAGNESIUM AND COBALT TRANSPORT PROTEIN/MITOCHONDRIAL IMPORT INNER MEMBRANE TRANSLOCASE SUBUNIT TIM8"/>
    <property type="match status" value="1"/>
</dbReference>
<evidence type="ECO:0000256" key="6">
    <source>
        <dbReference type="SAM" id="MobiDB-lite"/>
    </source>
</evidence>
<protein>
    <submittedName>
        <fullName evidence="8">Uncharacterized protein</fullName>
    </submittedName>
</protein>
<keyword evidence="3 7" id="KW-0812">Transmembrane</keyword>
<reference evidence="9" key="1">
    <citation type="submission" date="2011-02" db="EMBL/GenBank/DDBJ databases">
        <title>The Genome Sequence of Capsaspora owczarzaki ATCC 30864.</title>
        <authorList>
            <person name="Russ C."/>
            <person name="Cuomo C."/>
            <person name="Burger G."/>
            <person name="Gray M.W."/>
            <person name="Holland P.W.H."/>
            <person name="King N."/>
            <person name="Lang F.B.F."/>
            <person name="Roger A.J."/>
            <person name="Ruiz-Trillo I."/>
            <person name="Young S.K."/>
            <person name="Zeng Q."/>
            <person name="Gargeya S."/>
            <person name="Alvarado L."/>
            <person name="Berlin A."/>
            <person name="Chapman S.B."/>
            <person name="Chen Z."/>
            <person name="Freedman E."/>
            <person name="Gellesch M."/>
            <person name="Goldberg J."/>
            <person name="Griggs A."/>
            <person name="Gujja S."/>
            <person name="Heilman E."/>
            <person name="Heiman D."/>
            <person name="Howarth C."/>
            <person name="Mehta T."/>
            <person name="Neiman D."/>
            <person name="Pearson M."/>
            <person name="Roberts A."/>
            <person name="Saif S."/>
            <person name="Shea T."/>
            <person name="Shenoy N."/>
            <person name="Sisk P."/>
            <person name="Stolte C."/>
            <person name="Sykes S."/>
            <person name="White J."/>
            <person name="Yandava C."/>
            <person name="Haas B."/>
            <person name="Nusbaum C."/>
            <person name="Birren B."/>
        </authorList>
    </citation>
    <scope>NUCLEOTIDE SEQUENCE</scope>
    <source>
        <strain evidence="9">ATCC 30864</strain>
    </source>
</reference>
<dbReference type="GO" id="GO:0016020">
    <property type="term" value="C:membrane"/>
    <property type="evidence" value="ECO:0007669"/>
    <property type="project" value="UniProtKB-SubCell"/>
</dbReference>
<dbReference type="OrthoDB" id="29879at2759"/>
<evidence type="ECO:0000256" key="7">
    <source>
        <dbReference type="SAM" id="Phobius"/>
    </source>
</evidence>
<proteinExistence type="inferred from homology"/>
<organism evidence="8 9">
    <name type="scientific">Capsaspora owczarzaki (strain ATCC 30864)</name>
    <dbReference type="NCBI Taxonomy" id="595528"/>
    <lineage>
        <taxon>Eukaryota</taxon>
        <taxon>Filasterea</taxon>
        <taxon>Capsaspora</taxon>
    </lineage>
</organism>
<evidence type="ECO:0000256" key="4">
    <source>
        <dbReference type="ARBA" id="ARBA00022989"/>
    </source>
</evidence>
<dbReference type="AlphaFoldDB" id="A0A0D2VLK4"/>
<feature type="region of interest" description="Disordered" evidence="6">
    <location>
        <begin position="678"/>
        <end position="697"/>
    </location>
</feature>
<feature type="compositionally biased region" description="Low complexity" evidence="6">
    <location>
        <begin position="608"/>
        <end position="623"/>
    </location>
</feature>
<dbReference type="EMBL" id="KE346362">
    <property type="protein sequence ID" value="KJE91002.1"/>
    <property type="molecule type" value="Genomic_DNA"/>
</dbReference>
<dbReference type="InterPro" id="IPR045863">
    <property type="entry name" value="CorA_TM1_TM2"/>
</dbReference>
<dbReference type="Pfam" id="PF01544">
    <property type="entry name" value="CorA"/>
    <property type="match status" value="1"/>
</dbReference>
<dbReference type="InterPro" id="IPR002523">
    <property type="entry name" value="MgTranspt_CorA/ZnTranspt_ZntB"/>
</dbReference>